<comment type="similarity">
    <text evidence="2 10">Belongs to the fatty acyl-CoA reductase family.</text>
</comment>
<dbReference type="GO" id="GO:0035336">
    <property type="term" value="P:long-chain fatty-acyl-CoA metabolic process"/>
    <property type="evidence" value="ECO:0007669"/>
    <property type="project" value="TreeGrafter"/>
</dbReference>
<dbReference type="EMBL" id="CAVLGL010000082">
    <property type="protein sequence ID" value="CAK1588627.1"/>
    <property type="molecule type" value="Genomic_DNA"/>
</dbReference>
<keyword evidence="5 10" id="KW-0521">NADP</keyword>
<feature type="domain" description="Thioester reductase (TE)" evidence="12">
    <location>
        <begin position="18"/>
        <end position="288"/>
    </location>
</feature>
<sequence>MAAGMSVREFYKGKNILLTGGTGFMGKVLVEKLLYSIPDIGVIYVLMRPKRGKSPRQRLEQMLMLPMFDRIKNECPNVLKKLKPLQGDVLLENLGLVDSEIEGLSKEISVVFHFAATLKLEAPLKDNVNMNTCGTLRILNVVRRFKNLLVFVHLSTAFCYPDYEVLEEKMHAPPVKPEDVMRLIEWMDDKQLSIITPTLFGSQPNSYTFSKRLAECVVAQTFDDIPAVIVRPSIVCPAVCEPIPGWVDSLNGPVGLMLGAGKGVIRSMLCDGSLIAQVIPVDTAINAIIAIGMLEGARTVKPADIPIYNVSIGHQKPTTWGEVLNIAKVYGRKKPLAWPLWYPNGDITTNQTLHNFRRVFYHLLPAYTIDFLLMILGQKTFMVRIQNKVSQGLEVLQYFTMRSWVFRCTNYDSIHKTLNEEERIIFNTDSSTVDREEYIQNSVEGGRVFCLKEDPTNIPYNRMYHNFLYVLHWIVRIFFWLLILSFLAAWFEPVKTLLSYGEPIVKHLPFLGRAVFNEKADDCLRF</sequence>
<dbReference type="InterPro" id="IPR033640">
    <property type="entry name" value="FAR_C"/>
</dbReference>
<dbReference type="SUPFAM" id="SSF51735">
    <property type="entry name" value="NAD(P)-binding Rossmann-fold domains"/>
    <property type="match status" value="1"/>
</dbReference>
<dbReference type="Proteomes" id="UP001314205">
    <property type="component" value="Unassembled WGS sequence"/>
</dbReference>
<dbReference type="Pfam" id="PF03015">
    <property type="entry name" value="Sterile"/>
    <property type="match status" value="1"/>
</dbReference>
<dbReference type="InterPro" id="IPR036291">
    <property type="entry name" value="NAD(P)-bd_dom_sf"/>
</dbReference>
<dbReference type="Gene3D" id="3.40.50.720">
    <property type="entry name" value="NAD(P)-binding Rossmann-like Domain"/>
    <property type="match status" value="1"/>
</dbReference>
<dbReference type="EC" id="1.2.1.84" evidence="10"/>
<keyword evidence="3 10" id="KW-0444">Lipid biosynthesis</keyword>
<dbReference type="GO" id="GO:0005777">
    <property type="term" value="C:peroxisome"/>
    <property type="evidence" value="ECO:0007669"/>
    <property type="project" value="TreeGrafter"/>
</dbReference>
<keyword evidence="10" id="KW-0560">Oxidoreductase</keyword>
<evidence type="ECO:0000256" key="10">
    <source>
        <dbReference type="RuleBase" id="RU363097"/>
    </source>
</evidence>
<evidence type="ECO:0000256" key="4">
    <source>
        <dbReference type="ARBA" id="ARBA00022692"/>
    </source>
</evidence>
<dbReference type="CDD" id="cd05236">
    <property type="entry name" value="FAR-N_SDR_e"/>
    <property type="match status" value="1"/>
</dbReference>
<evidence type="ECO:0000256" key="3">
    <source>
        <dbReference type="ARBA" id="ARBA00022516"/>
    </source>
</evidence>
<keyword evidence="4 10" id="KW-0812">Transmembrane</keyword>
<comment type="function">
    <text evidence="10">Catalyzes the reduction of fatty acyl-CoA to fatty alcohols.</text>
</comment>
<dbReference type="InterPro" id="IPR026055">
    <property type="entry name" value="FAR"/>
</dbReference>
<evidence type="ECO:0000256" key="2">
    <source>
        <dbReference type="ARBA" id="ARBA00005928"/>
    </source>
</evidence>
<evidence type="ECO:0000256" key="9">
    <source>
        <dbReference type="ARBA" id="ARBA00052530"/>
    </source>
</evidence>
<feature type="transmembrane region" description="Helical" evidence="10">
    <location>
        <begin position="467"/>
        <end position="491"/>
    </location>
</feature>
<dbReference type="InterPro" id="IPR013120">
    <property type="entry name" value="FAR_NAD-bd"/>
</dbReference>
<dbReference type="Pfam" id="PF07993">
    <property type="entry name" value="NAD_binding_4"/>
    <property type="match status" value="1"/>
</dbReference>
<evidence type="ECO:0000256" key="1">
    <source>
        <dbReference type="ARBA" id="ARBA00004141"/>
    </source>
</evidence>
<accession>A0AAV1L2N8</accession>
<feature type="domain" description="Fatty acyl-CoA reductase C-terminal" evidence="11">
    <location>
        <begin position="361"/>
        <end position="453"/>
    </location>
</feature>
<evidence type="ECO:0000259" key="11">
    <source>
        <dbReference type="Pfam" id="PF03015"/>
    </source>
</evidence>
<name>A0AAV1L2N8_9NEOP</name>
<evidence type="ECO:0000256" key="8">
    <source>
        <dbReference type="ARBA" id="ARBA00023136"/>
    </source>
</evidence>
<dbReference type="GO" id="GO:0102965">
    <property type="term" value="F:alcohol-forming long-chain fatty acyl-CoA reductase activity"/>
    <property type="evidence" value="ECO:0007669"/>
    <property type="project" value="UniProtKB-EC"/>
</dbReference>
<dbReference type="CDD" id="cd09071">
    <property type="entry name" value="FAR_C"/>
    <property type="match status" value="1"/>
</dbReference>
<comment type="catalytic activity">
    <reaction evidence="9 10">
        <text>a long-chain fatty acyl-CoA + 2 NADPH + 2 H(+) = a long-chain primary fatty alcohol + 2 NADP(+) + CoA</text>
        <dbReference type="Rhea" id="RHEA:52716"/>
        <dbReference type="ChEBI" id="CHEBI:15378"/>
        <dbReference type="ChEBI" id="CHEBI:57287"/>
        <dbReference type="ChEBI" id="CHEBI:57783"/>
        <dbReference type="ChEBI" id="CHEBI:58349"/>
        <dbReference type="ChEBI" id="CHEBI:77396"/>
        <dbReference type="ChEBI" id="CHEBI:83139"/>
        <dbReference type="EC" id="1.2.1.84"/>
    </reaction>
</comment>
<evidence type="ECO:0000256" key="7">
    <source>
        <dbReference type="ARBA" id="ARBA00023098"/>
    </source>
</evidence>
<dbReference type="GO" id="GO:0016020">
    <property type="term" value="C:membrane"/>
    <property type="evidence" value="ECO:0007669"/>
    <property type="project" value="UniProtKB-SubCell"/>
</dbReference>
<dbReference type="GO" id="GO:0080019">
    <property type="term" value="F:alcohol-forming very long-chain fatty acyl-CoA reductase activity"/>
    <property type="evidence" value="ECO:0007669"/>
    <property type="project" value="InterPro"/>
</dbReference>
<evidence type="ECO:0000256" key="6">
    <source>
        <dbReference type="ARBA" id="ARBA00022989"/>
    </source>
</evidence>
<keyword evidence="7 10" id="KW-0443">Lipid metabolism</keyword>
<keyword evidence="14" id="KW-1185">Reference proteome</keyword>
<evidence type="ECO:0000313" key="13">
    <source>
        <dbReference type="EMBL" id="CAK1588627.1"/>
    </source>
</evidence>
<keyword evidence="8 10" id="KW-0472">Membrane</keyword>
<organism evidence="13 14">
    <name type="scientific">Parnassius mnemosyne</name>
    <name type="common">clouded apollo</name>
    <dbReference type="NCBI Taxonomy" id="213953"/>
    <lineage>
        <taxon>Eukaryota</taxon>
        <taxon>Metazoa</taxon>
        <taxon>Ecdysozoa</taxon>
        <taxon>Arthropoda</taxon>
        <taxon>Hexapoda</taxon>
        <taxon>Insecta</taxon>
        <taxon>Pterygota</taxon>
        <taxon>Neoptera</taxon>
        <taxon>Endopterygota</taxon>
        <taxon>Lepidoptera</taxon>
        <taxon>Glossata</taxon>
        <taxon>Ditrysia</taxon>
        <taxon>Papilionoidea</taxon>
        <taxon>Papilionidae</taxon>
        <taxon>Parnassiinae</taxon>
        <taxon>Parnassini</taxon>
        <taxon>Parnassius</taxon>
        <taxon>Driopa</taxon>
    </lineage>
</organism>
<evidence type="ECO:0000259" key="12">
    <source>
        <dbReference type="Pfam" id="PF07993"/>
    </source>
</evidence>
<dbReference type="FunFam" id="3.40.50.720:FF:000143">
    <property type="entry name" value="Fatty acyl-CoA reductase"/>
    <property type="match status" value="1"/>
</dbReference>
<keyword evidence="6 10" id="KW-1133">Transmembrane helix</keyword>
<reference evidence="13 14" key="1">
    <citation type="submission" date="2023-11" db="EMBL/GenBank/DDBJ databases">
        <authorList>
            <person name="Hedman E."/>
            <person name="Englund M."/>
            <person name="Stromberg M."/>
            <person name="Nyberg Akerstrom W."/>
            <person name="Nylinder S."/>
            <person name="Jareborg N."/>
            <person name="Kallberg Y."/>
            <person name="Kronander E."/>
        </authorList>
    </citation>
    <scope>NUCLEOTIDE SEQUENCE [LARGE SCALE GENOMIC DNA]</scope>
</reference>
<evidence type="ECO:0000313" key="14">
    <source>
        <dbReference type="Proteomes" id="UP001314205"/>
    </source>
</evidence>
<protein>
    <recommendedName>
        <fullName evidence="10">Fatty acyl-CoA reductase</fullName>
        <ecNumber evidence="10">1.2.1.84</ecNumber>
    </recommendedName>
</protein>
<feature type="transmembrane region" description="Helical" evidence="10">
    <location>
        <begin position="359"/>
        <end position="377"/>
    </location>
</feature>
<evidence type="ECO:0000256" key="5">
    <source>
        <dbReference type="ARBA" id="ARBA00022857"/>
    </source>
</evidence>
<comment type="subcellular location">
    <subcellularLocation>
        <location evidence="1">Membrane</location>
        <topology evidence="1">Multi-pass membrane protein</topology>
    </subcellularLocation>
</comment>
<dbReference type="PANTHER" id="PTHR11011:SF12">
    <property type="entry name" value="FATTY ACYL-COA REDUCTASE"/>
    <property type="match status" value="1"/>
</dbReference>
<dbReference type="PANTHER" id="PTHR11011">
    <property type="entry name" value="MALE STERILITY PROTEIN 2-RELATED"/>
    <property type="match status" value="1"/>
</dbReference>
<dbReference type="AlphaFoldDB" id="A0AAV1L2N8"/>
<proteinExistence type="inferred from homology"/>
<gene>
    <name evidence="13" type="ORF">PARMNEM_LOCUS9242</name>
</gene>
<comment type="caution">
    <text evidence="13">The sequence shown here is derived from an EMBL/GenBank/DDBJ whole genome shotgun (WGS) entry which is preliminary data.</text>
</comment>